<gene>
    <name evidence="2" type="ORF">UV8b_02149</name>
</gene>
<dbReference type="Proteomes" id="UP000027002">
    <property type="component" value="Chromosome 2"/>
</dbReference>
<evidence type="ECO:0000256" key="1">
    <source>
        <dbReference type="SAM" id="MobiDB-lite"/>
    </source>
</evidence>
<proteinExistence type="predicted"/>
<dbReference type="KEGG" id="uvi:66062927"/>
<evidence type="ECO:0000313" key="3">
    <source>
        <dbReference type="Proteomes" id="UP000027002"/>
    </source>
</evidence>
<feature type="region of interest" description="Disordered" evidence="1">
    <location>
        <begin position="1"/>
        <end position="44"/>
    </location>
</feature>
<dbReference type="GeneID" id="66062927"/>
<organism evidence="2 3">
    <name type="scientific">Ustilaginoidea virens</name>
    <name type="common">Rice false smut fungus</name>
    <name type="synonym">Villosiclava virens</name>
    <dbReference type="NCBI Taxonomy" id="1159556"/>
    <lineage>
        <taxon>Eukaryota</taxon>
        <taxon>Fungi</taxon>
        <taxon>Dikarya</taxon>
        <taxon>Ascomycota</taxon>
        <taxon>Pezizomycotina</taxon>
        <taxon>Sordariomycetes</taxon>
        <taxon>Hypocreomycetidae</taxon>
        <taxon>Hypocreales</taxon>
        <taxon>Clavicipitaceae</taxon>
        <taxon>Ustilaginoidea</taxon>
    </lineage>
</organism>
<reference evidence="2" key="1">
    <citation type="submission" date="2020-03" db="EMBL/GenBank/DDBJ databases">
        <title>A mixture of massive structural variations and highly conserved coding sequences in Ustilaginoidea virens genome.</title>
        <authorList>
            <person name="Zhang K."/>
            <person name="Zhao Z."/>
            <person name="Zhang Z."/>
            <person name="Li Y."/>
            <person name="Hsiang T."/>
            <person name="Sun W."/>
        </authorList>
    </citation>
    <scope>NUCLEOTIDE SEQUENCE</scope>
    <source>
        <strain evidence="2">UV-8b</strain>
    </source>
</reference>
<dbReference type="AlphaFoldDB" id="A0A8E5HMB7"/>
<keyword evidence="3" id="KW-1185">Reference proteome</keyword>
<dbReference type="RefSeq" id="XP_042995581.1">
    <property type="nucleotide sequence ID" value="XM_043139647.1"/>
</dbReference>
<sequence length="140" mass="14619">MALLQHPASSGRFVTPGARGRNTKVPGGGGSSSSSSSGSIPARTTCCPARQDPFTARAPKCPELPQCPKPTRSASDSWFAVVDFHAFSCIGAGRCRQALAGADRCLGAGGAWRAHMPLKSRPAWQSAWPLVTSAWQLVIA</sequence>
<dbReference type="EMBL" id="CP072754">
    <property type="protein sequence ID" value="QUC17908.1"/>
    <property type="molecule type" value="Genomic_DNA"/>
</dbReference>
<name>A0A8E5HMB7_USTVR</name>
<accession>A0A8E5HMB7</accession>
<evidence type="ECO:0000313" key="2">
    <source>
        <dbReference type="EMBL" id="QUC17908.1"/>
    </source>
</evidence>
<protein>
    <submittedName>
        <fullName evidence="2">Uncharacterized protein</fullName>
    </submittedName>
</protein>